<evidence type="ECO:0000256" key="4">
    <source>
        <dbReference type="ARBA" id="ARBA00023163"/>
    </source>
</evidence>
<dbReference type="SUPFAM" id="SSF88946">
    <property type="entry name" value="Sigma2 domain of RNA polymerase sigma factors"/>
    <property type="match status" value="1"/>
</dbReference>
<dbReference type="AlphaFoldDB" id="A0A2N8PZR4"/>
<keyword evidence="2" id="KW-0731">Sigma factor</keyword>
<dbReference type="GO" id="GO:0016987">
    <property type="term" value="F:sigma factor activity"/>
    <property type="evidence" value="ECO:0007669"/>
    <property type="project" value="UniProtKB-KW"/>
</dbReference>
<gene>
    <name evidence="8" type="ORF">AUF17_15765</name>
    <name evidence="6" type="ORF">P7D43_22100</name>
    <name evidence="7" type="ORF">P7D79_00965</name>
</gene>
<accession>A0A2N8PZR4</accession>
<dbReference type="RefSeq" id="WP_016179427.1">
    <property type="nucleotide sequence ID" value="NZ_CAAKNX010000139.1"/>
</dbReference>
<evidence type="ECO:0000256" key="1">
    <source>
        <dbReference type="ARBA" id="ARBA00023015"/>
    </source>
</evidence>
<evidence type="ECO:0000313" key="6">
    <source>
        <dbReference type="EMBL" id="MDT2405066.1"/>
    </source>
</evidence>
<evidence type="ECO:0000313" key="10">
    <source>
        <dbReference type="Proteomes" id="UP001260773"/>
    </source>
</evidence>
<keyword evidence="1" id="KW-0805">Transcription regulation</keyword>
<dbReference type="Proteomes" id="UP001264335">
    <property type="component" value="Unassembled WGS sequence"/>
</dbReference>
<dbReference type="EMBL" id="PDXQ01000001">
    <property type="protein sequence ID" value="TRZ35453.1"/>
    <property type="molecule type" value="Genomic_DNA"/>
</dbReference>
<evidence type="ECO:0000256" key="2">
    <source>
        <dbReference type="ARBA" id="ARBA00023082"/>
    </source>
</evidence>
<dbReference type="Gene3D" id="1.20.120.1810">
    <property type="match status" value="1"/>
</dbReference>
<dbReference type="InterPro" id="IPR014284">
    <property type="entry name" value="RNA_pol_sigma-70_dom"/>
</dbReference>
<dbReference type="PANTHER" id="PTHR30385">
    <property type="entry name" value="SIGMA FACTOR F FLAGELLAR"/>
    <property type="match status" value="1"/>
</dbReference>
<keyword evidence="3" id="KW-0238">DNA-binding</keyword>
<dbReference type="InterPro" id="IPR007627">
    <property type="entry name" value="RNA_pol_sigma70_r2"/>
</dbReference>
<name>A0A2N8PZR4_ENTAV</name>
<dbReference type="Pfam" id="PF04542">
    <property type="entry name" value="Sigma70_r2"/>
    <property type="match status" value="1"/>
</dbReference>
<keyword evidence="4" id="KW-0804">Transcription</keyword>
<feature type="domain" description="RNA polymerase sigma-70 region 2" evidence="5">
    <location>
        <begin position="18"/>
        <end position="86"/>
    </location>
</feature>
<dbReference type="GeneID" id="69569363"/>
<proteinExistence type="predicted"/>
<dbReference type="InterPro" id="IPR013325">
    <property type="entry name" value="RNA_pol_sigma_r2"/>
</dbReference>
<evidence type="ECO:0000313" key="8">
    <source>
        <dbReference type="EMBL" id="TRZ35453.1"/>
    </source>
</evidence>
<dbReference type="SUPFAM" id="SSF88659">
    <property type="entry name" value="Sigma3 and sigma4 domains of RNA polymerase sigma factors"/>
    <property type="match status" value="1"/>
</dbReference>
<evidence type="ECO:0000256" key="3">
    <source>
        <dbReference type="ARBA" id="ARBA00023125"/>
    </source>
</evidence>
<protein>
    <submittedName>
        <fullName evidence="6">Sigma-70 family RNA polymerase sigma factor</fullName>
    </submittedName>
</protein>
<evidence type="ECO:0000313" key="11">
    <source>
        <dbReference type="Proteomes" id="UP001264335"/>
    </source>
</evidence>
<dbReference type="Proteomes" id="UP000316316">
    <property type="component" value="Unassembled WGS sequence"/>
</dbReference>
<evidence type="ECO:0000259" key="5">
    <source>
        <dbReference type="Pfam" id="PF04542"/>
    </source>
</evidence>
<dbReference type="EMBL" id="JARPWY010000002">
    <property type="protein sequence ID" value="MDT2512790.1"/>
    <property type="molecule type" value="Genomic_DNA"/>
</dbReference>
<reference evidence="8 9" key="1">
    <citation type="submission" date="2017-10" db="EMBL/GenBank/DDBJ databases">
        <title>FDA dAtabase for Regulatory Grade micrObial Sequences (FDA-ARGOS): Supporting development and validation of Infectious Disease Dx tests.</title>
        <authorList>
            <person name="Campos J."/>
            <person name="Goldberg B."/>
            <person name="Tallon L.J."/>
            <person name="Sadzewicz L."/>
            <person name="Sengamalay N."/>
            <person name="Ott S."/>
            <person name="Godinez A."/>
            <person name="Nagaraj S."/>
            <person name="Vyas G."/>
            <person name="Aluvathingal J."/>
            <person name="Nadendla S."/>
            <person name="Geyer C."/>
            <person name="Nandy P."/>
            <person name="Hobson J."/>
            <person name="Sichtig H."/>
        </authorList>
    </citation>
    <scope>NUCLEOTIDE SEQUENCE [LARGE SCALE GENOMIC DNA]</scope>
    <source>
        <strain evidence="8 9">FDAARGOS_185</strain>
    </source>
</reference>
<organism evidence="6 10">
    <name type="scientific">Enterococcus avium</name>
    <name type="common">Streptococcus avium</name>
    <dbReference type="NCBI Taxonomy" id="33945"/>
    <lineage>
        <taxon>Bacteria</taxon>
        <taxon>Bacillati</taxon>
        <taxon>Bacillota</taxon>
        <taxon>Bacilli</taxon>
        <taxon>Lactobacillales</taxon>
        <taxon>Enterococcaceae</taxon>
        <taxon>Enterococcus</taxon>
    </lineage>
</organism>
<evidence type="ECO:0000313" key="9">
    <source>
        <dbReference type="Proteomes" id="UP000316316"/>
    </source>
</evidence>
<sequence>MKESTRYEKIDGAAFEEMFSQYLPIVYSMQSRYSIRDFDFDDWLQEGRIALNDALQSYCKGRGTTFGLYYKMIFENRIRSLLRRQQAQKRFAQQQAVSMDKADMEAFDEHFQYHEYMEENLFISEMLLAGEVPLSSLENRSLYYYLKGEEPSTIAQLLNESEKAIRNALNRAKNKLKKKLYDLDE</sequence>
<dbReference type="GO" id="GO:0006352">
    <property type="term" value="P:DNA-templated transcription initiation"/>
    <property type="evidence" value="ECO:0007669"/>
    <property type="project" value="InterPro"/>
</dbReference>
<dbReference type="GO" id="GO:0003677">
    <property type="term" value="F:DNA binding"/>
    <property type="evidence" value="ECO:0007669"/>
    <property type="project" value="UniProtKB-KW"/>
</dbReference>
<dbReference type="EMBL" id="JARPWH010000173">
    <property type="protein sequence ID" value="MDT2405066.1"/>
    <property type="molecule type" value="Genomic_DNA"/>
</dbReference>
<dbReference type="NCBIfam" id="TIGR02937">
    <property type="entry name" value="sigma70-ECF"/>
    <property type="match status" value="1"/>
</dbReference>
<evidence type="ECO:0000313" key="7">
    <source>
        <dbReference type="EMBL" id="MDT2512790.1"/>
    </source>
</evidence>
<comment type="caution">
    <text evidence="6">The sequence shown here is derived from an EMBL/GenBank/DDBJ whole genome shotgun (WGS) entry which is preliminary data.</text>
</comment>
<dbReference type="InterPro" id="IPR013324">
    <property type="entry name" value="RNA_pol_sigma_r3/r4-like"/>
</dbReference>
<reference evidence="6 11" key="2">
    <citation type="submission" date="2023-03" db="EMBL/GenBank/DDBJ databases">
        <authorList>
            <person name="Shen W."/>
            <person name="Cai J."/>
        </authorList>
    </citation>
    <scope>NUCLEOTIDE SEQUENCE</scope>
    <source>
        <strain evidence="6">P33-2</strain>
        <strain evidence="7 11">Y2</strain>
    </source>
</reference>
<dbReference type="Proteomes" id="UP001260773">
    <property type="component" value="Unassembled WGS sequence"/>
</dbReference>